<dbReference type="AlphaFoldDB" id="A0A1I3QAL6"/>
<feature type="transmembrane region" description="Helical" evidence="1">
    <location>
        <begin position="12"/>
        <end position="34"/>
    </location>
</feature>
<protein>
    <recommendedName>
        <fullName evidence="4">N-ATPase, AtpR subunit</fullName>
    </recommendedName>
</protein>
<proteinExistence type="predicted"/>
<accession>A0A1I3QAL6</accession>
<evidence type="ECO:0000256" key="1">
    <source>
        <dbReference type="SAM" id="Phobius"/>
    </source>
</evidence>
<keyword evidence="3" id="KW-1185">Reference proteome</keyword>
<dbReference type="GeneID" id="98664367"/>
<evidence type="ECO:0008006" key="4">
    <source>
        <dbReference type="Google" id="ProtNLM"/>
    </source>
</evidence>
<evidence type="ECO:0000313" key="2">
    <source>
        <dbReference type="EMBL" id="SFJ30427.1"/>
    </source>
</evidence>
<dbReference type="RefSeq" id="WP_170845855.1">
    <property type="nucleotide sequence ID" value="NZ_FORY01000003.1"/>
</dbReference>
<gene>
    <name evidence="2" type="ORF">SAMN04488138_103270</name>
</gene>
<name>A0A1I3QAL6_9RHOB</name>
<dbReference type="EMBL" id="FORY01000003">
    <property type="protein sequence ID" value="SFJ30427.1"/>
    <property type="molecule type" value="Genomic_DNA"/>
</dbReference>
<keyword evidence="1" id="KW-1133">Transmembrane helix</keyword>
<evidence type="ECO:0000313" key="3">
    <source>
        <dbReference type="Proteomes" id="UP000183299"/>
    </source>
</evidence>
<keyword evidence="1" id="KW-0472">Membrane</keyword>
<organism evidence="2 3">
    <name type="scientific">Celeribacter halophilus</name>
    <dbReference type="NCBI Taxonomy" id="576117"/>
    <lineage>
        <taxon>Bacteria</taxon>
        <taxon>Pseudomonadati</taxon>
        <taxon>Pseudomonadota</taxon>
        <taxon>Alphaproteobacteria</taxon>
        <taxon>Rhodobacterales</taxon>
        <taxon>Roseobacteraceae</taxon>
        <taxon>Celeribacter</taxon>
    </lineage>
</organism>
<dbReference type="STRING" id="576117.SAMN04488138_103270"/>
<keyword evidence="1" id="KW-0812">Transmembrane</keyword>
<sequence>MIDMAMFNIEWSAVLAGLGIGAVTSLLFFAGLGIGMRLALRQERPVLILMLSSAVRIAALLGIGWAVVTSLGAFALAGFALMFLVSRTIAVALARAGVPAGETT</sequence>
<reference evidence="2 3" key="1">
    <citation type="submission" date="2016-10" db="EMBL/GenBank/DDBJ databases">
        <authorList>
            <person name="de Groot N.N."/>
        </authorList>
    </citation>
    <scope>NUCLEOTIDE SEQUENCE [LARGE SCALE GENOMIC DNA]</scope>
    <source>
        <strain evidence="2 3">CGMCC 1.8891</strain>
    </source>
</reference>
<dbReference type="Proteomes" id="UP000183299">
    <property type="component" value="Unassembled WGS sequence"/>
</dbReference>
<feature type="transmembrane region" description="Helical" evidence="1">
    <location>
        <begin position="74"/>
        <end position="94"/>
    </location>
</feature>